<dbReference type="Pfam" id="PF07883">
    <property type="entry name" value="Cupin_2"/>
    <property type="match status" value="1"/>
</dbReference>
<dbReference type="InterPro" id="IPR011051">
    <property type="entry name" value="RmlC_Cupin_sf"/>
</dbReference>
<reference evidence="3" key="1">
    <citation type="journal article" date="2014" name="Front. Microbiol.">
        <title>High frequency of phylogenetically diverse reductive dehalogenase-homologous genes in deep subseafloor sedimentary metagenomes.</title>
        <authorList>
            <person name="Kawai M."/>
            <person name="Futagami T."/>
            <person name="Toyoda A."/>
            <person name="Takaki Y."/>
            <person name="Nishi S."/>
            <person name="Hori S."/>
            <person name="Arai W."/>
            <person name="Tsubouchi T."/>
            <person name="Morono Y."/>
            <person name="Uchiyama I."/>
            <person name="Ito T."/>
            <person name="Fujiyama A."/>
            <person name="Inagaki F."/>
            <person name="Takami H."/>
        </authorList>
    </citation>
    <scope>NUCLEOTIDE SEQUENCE</scope>
    <source>
        <strain evidence="3">Expedition CK06-06</strain>
    </source>
</reference>
<evidence type="ECO:0000259" key="2">
    <source>
        <dbReference type="Pfam" id="PF07883"/>
    </source>
</evidence>
<dbReference type="CDD" id="cd02222">
    <property type="entry name" value="cupin_TM1459-like"/>
    <property type="match status" value="1"/>
</dbReference>
<dbReference type="GO" id="GO:0046872">
    <property type="term" value="F:metal ion binding"/>
    <property type="evidence" value="ECO:0007669"/>
    <property type="project" value="UniProtKB-KW"/>
</dbReference>
<sequence length="115" mass="12786">MHITALGEVKKTIPDMEGIKGVYKQVPISKENGTPMFSFRVFTIDTGGHTPLHNHPFEHLNYVIEGNGVVIAEGKEHELKKGDFVMILPGEVHQYRNTSTSGPLVIICAVPKEYE</sequence>
<evidence type="ECO:0000313" key="3">
    <source>
        <dbReference type="EMBL" id="GAI83687.1"/>
    </source>
</evidence>
<proteinExistence type="predicted"/>
<dbReference type="PANTHER" id="PTHR35848">
    <property type="entry name" value="OXALATE-BINDING PROTEIN"/>
    <property type="match status" value="1"/>
</dbReference>
<dbReference type="AlphaFoldDB" id="X1RSH4"/>
<dbReference type="PANTHER" id="PTHR35848:SF6">
    <property type="entry name" value="CUPIN TYPE-2 DOMAIN-CONTAINING PROTEIN"/>
    <property type="match status" value="1"/>
</dbReference>
<dbReference type="Gene3D" id="2.60.120.10">
    <property type="entry name" value="Jelly Rolls"/>
    <property type="match status" value="1"/>
</dbReference>
<gene>
    <name evidence="3" type="ORF">S12H4_17172</name>
</gene>
<dbReference type="InterPro" id="IPR051610">
    <property type="entry name" value="GPI/OXD"/>
</dbReference>
<comment type="caution">
    <text evidence="3">The sequence shown here is derived from an EMBL/GenBank/DDBJ whole genome shotgun (WGS) entry which is preliminary data.</text>
</comment>
<dbReference type="InterPro" id="IPR013096">
    <property type="entry name" value="Cupin_2"/>
</dbReference>
<name>X1RSH4_9ZZZZ</name>
<dbReference type="EMBL" id="BARW01008367">
    <property type="protein sequence ID" value="GAI83687.1"/>
    <property type="molecule type" value="Genomic_DNA"/>
</dbReference>
<organism evidence="3">
    <name type="scientific">marine sediment metagenome</name>
    <dbReference type="NCBI Taxonomy" id="412755"/>
    <lineage>
        <taxon>unclassified sequences</taxon>
        <taxon>metagenomes</taxon>
        <taxon>ecological metagenomes</taxon>
    </lineage>
</organism>
<accession>X1RSH4</accession>
<protein>
    <recommendedName>
        <fullName evidence="2">Cupin type-2 domain-containing protein</fullName>
    </recommendedName>
</protein>
<feature type="domain" description="Cupin type-2" evidence="2">
    <location>
        <begin position="41"/>
        <end position="109"/>
    </location>
</feature>
<evidence type="ECO:0000256" key="1">
    <source>
        <dbReference type="ARBA" id="ARBA00022723"/>
    </source>
</evidence>
<keyword evidence="1" id="KW-0479">Metal-binding</keyword>
<dbReference type="InterPro" id="IPR014710">
    <property type="entry name" value="RmlC-like_jellyroll"/>
</dbReference>
<dbReference type="SUPFAM" id="SSF51182">
    <property type="entry name" value="RmlC-like cupins"/>
    <property type="match status" value="1"/>
</dbReference>